<sequence length="94" mass="10455">ADSVQTNTSSSTARRSIIAPIINTYQPQASIVSTLQQQQQQQQPQVDKISNHSISMTSPMGQSPERFLRPKNEKYDFGAGDPMMNRRSPSTLSM</sequence>
<organism evidence="3 4">
    <name type="scientific">Rotaria socialis</name>
    <dbReference type="NCBI Taxonomy" id="392032"/>
    <lineage>
        <taxon>Eukaryota</taxon>
        <taxon>Metazoa</taxon>
        <taxon>Spiralia</taxon>
        <taxon>Gnathifera</taxon>
        <taxon>Rotifera</taxon>
        <taxon>Eurotatoria</taxon>
        <taxon>Bdelloidea</taxon>
        <taxon>Philodinida</taxon>
        <taxon>Philodinidae</taxon>
        <taxon>Rotaria</taxon>
    </lineage>
</organism>
<feature type="non-terminal residue" evidence="3">
    <location>
        <position position="1"/>
    </location>
</feature>
<dbReference type="AlphaFoldDB" id="A0A822D6D6"/>
<protein>
    <submittedName>
        <fullName evidence="3">Uncharacterized protein</fullName>
    </submittedName>
</protein>
<feature type="compositionally biased region" description="Low complexity" evidence="1">
    <location>
        <begin position="36"/>
        <end position="45"/>
    </location>
</feature>
<keyword evidence="5" id="KW-1185">Reference proteome</keyword>
<feature type="non-terminal residue" evidence="3">
    <location>
        <position position="94"/>
    </location>
</feature>
<proteinExistence type="predicted"/>
<evidence type="ECO:0000313" key="4">
    <source>
        <dbReference type="Proteomes" id="UP000663848"/>
    </source>
</evidence>
<dbReference type="EMBL" id="CAJOBR010056888">
    <property type="protein sequence ID" value="CAF5063729.1"/>
    <property type="molecule type" value="Genomic_DNA"/>
</dbReference>
<feature type="compositionally biased region" description="Polar residues" evidence="1">
    <location>
        <begin position="51"/>
        <end position="61"/>
    </location>
</feature>
<comment type="caution">
    <text evidence="3">The sequence shown here is derived from an EMBL/GenBank/DDBJ whole genome shotgun (WGS) entry which is preliminary data.</text>
</comment>
<feature type="compositionally biased region" description="Basic and acidic residues" evidence="1">
    <location>
        <begin position="66"/>
        <end position="76"/>
    </location>
</feature>
<reference evidence="3" key="1">
    <citation type="submission" date="2021-02" db="EMBL/GenBank/DDBJ databases">
        <authorList>
            <person name="Nowell W R."/>
        </authorList>
    </citation>
    <scope>NUCLEOTIDE SEQUENCE</scope>
</reference>
<evidence type="ECO:0000313" key="3">
    <source>
        <dbReference type="EMBL" id="CAF5063729.1"/>
    </source>
</evidence>
<name>A0A822D6D6_9BILA</name>
<dbReference type="EMBL" id="CAJOBP010066216">
    <property type="protein sequence ID" value="CAF4867310.1"/>
    <property type="molecule type" value="Genomic_DNA"/>
</dbReference>
<gene>
    <name evidence="3" type="ORF">QYT958_LOCUS42825</name>
    <name evidence="2" type="ORF">UJA718_LOCUS44126</name>
</gene>
<evidence type="ECO:0000256" key="1">
    <source>
        <dbReference type="SAM" id="MobiDB-lite"/>
    </source>
</evidence>
<feature type="region of interest" description="Disordered" evidence="1">
    <location>
        <begin position="33"/>
        <end position="94"/>
    </location>
</feature>
<evidence type="ECO:0000313" key="5">
    <source>
        <dbReference type="Proteomes" id="UP000663873"/>
    </source>
</evidence>
<accession>A0A822D6D6</accession>
<evidence type="ECO:0000313" key="2">
    <source>
        <dbReference type="EMBL" id="CAF4867310.1"/>
    </source>
</evidence>
<dbReference type="Proteomes" id="UP000663873">
    <property type="component" value="Unassembled WGS sequence"/>
</dbReference>
<dbReference type="Proteomes" id="UP000663848">
    <property type="component" value="Unassembled WGS sequence"/>
</dbReference>